<dbReference type="InterPro" id="IPR055140">
    <property type="entry name" value="Thiolase_C_2"/>
</dbReference>
<evidence type="ECO:0000313" key="2">
    <source>
        <dbReference type="EMBL" id="TWF95027.1"/>
    </source>
</evidence>
<accession>A0A561U6Q6</accession>
<dbReference type="GO" id="GO:0016747">
    <property type="term" value="F:acyltransferase activity, transferring groups other than amino-acyl groups"/>
    <property type="evidence" value="ECO:0007669"/>
    <property type="project" value="InterPro"/>
</dbReference>
<dbReference type="InterPro" id="IPR016039">
    <property type="entry name" value="Thiolase-like"/>
</dbReference>
<dbReference type="Proteomes" id="UP000316184">
    <property type="component" value="Unassembled WGS sequence"/>
</dbReference>
<sequence>MGKQLAAVLGTGQTHHTSKRLDVSMAGLCREAVDRAMADAGVDWPDIDAVVVGKAPDLFEGVMMPELHLADALGATGKPLLRVHTAGSVGGSTGNVAASLVQGGVHKRVLAVAFEKQSESNAMWALSIVPPFSMPVGAGAGGYFAPHVRSYIRRSGAPTHTGAMVAAKDRRNGSRNPYAHLKQSEITVDSVMASQMLWDPIRYDETCPSSDGACAVVIGDEASANGRKAAWIHATAMRTEPTTFAGRDQVSPQAGKDAAAALWKQAGITDPLSEVDVAEIYVPFSWFEPMWLENLGFAAEGEGWKLTESGETAIGGRIPVNPSGGVLSSNPIGASGLLRFAEAARQVTGDSGENQVDGAQVALGHAYGGGSQYFSMWVVGSNKPGA</sequence>
<proteinExistence type="predicted"/>
<dbReference type="OrthoDB" id="9785768at2"/>
<keyword evidence="2" id="KW-0808">Transferase</keyword>
<comment type="caution">
    <text evidence="2">The sequence shown here is derived from an EMBL/GenBank/DDBJ whole genome shotgun (WGS) entry which is preliminary data.</text>
</comment>
<dbReference type="PANTHER" id="PTHR42870:SF1">
    <property type="entry name" value="NON-SPECIFIC LIPID-TRANSFER PROTEIN-LIKE 2"/>
    <property type="match status" value="1"/>
</dbReference>
<dbReference type="Gene3D" id="3.40.47.10">
    <property type="match status" value="1"/>
</dbReference>
<dbReference type="CDD" id="cd00829">
    <property type="entry name" value="SCP-x_thiolase"/>
    <property type="match status" value="1"/>
</dbReference>
<dbReference type="AlphaFoldDB" id="A0A561U6Q6"/>
<dbReference type="PIRSF" id="PIRSF000429">
    <property type="entry name" value="Ac-CoA_Ac_transf"/>
    <property type="match status" value="1"/>
</dbReference>
<dbReference type="Pfam" id="PF22691">
    <property type="entry name" value="Thiolase_C_1"/>
    <property type="match status" value="1"/>
</dbReference>
<evidence type="ECO:0000313" key="3">
    <source>
        <dbReference type="Proteomes" id="UP000316184"/>
    </source>
</evidence>
<dbReference type="SUPFAM" id="SSF53901">
    <property type="entry name" value="Thiolase-like"/>
    <property type="match status" value="2"/>
</dbReference>
<organism evidence="2 3">
    <name type="scientific">Saccharopolyspora dendranthemae</name>
    <dbReference type="NCBI Taxonomy" id="1181886"/>
    <lineage>
        <taxon>Bacteria</taxon>
        <taxon>Bacillati</taxon>
        <taxon>Actinomycetota</taxon>
        <taxon>Actinomycetes</taxon>
        <taxon>Pseudonocardiales</taxon>
        <taxon>Pseudonocardiaceae</taxon>
        <taxon>Saccharopolyspora</taxon>
    </lineage>
</organism>
<dbReference type="RefSeq" id="WP_145738072.1">
    <property type="nucleotide sequence ID" value="NZ_VIWX01000002.1"/>
</dbReference>
<gene>
    <name evidence="2" type="ORF">FHU35_1217</name>
</gene>
<dbReference type="NCBIfam" id="NF006180">
    <property type="entry name" value="PRK08313.1"/>
    <property type="match status" value="1"/>
</dbReference>
<dbReference type="InterPro" id="IPR002155">
    <property type="entry name" value="Thiolase"/>
</dbReference>
<reference evidence="2 3" key="1">
    <citation type="submission" date="2019-06" db="EMBL/GenBank/DDBJ databases">
        <title>Sequencing the genomes of 1000 actinobacteria strains.</title>
        <authorList>
            <person name="Klenk H.-P."/>
        </authorList>
    </citation>
    <scope>NUCLEOTIDE SEQUENCE [LARGE SCALE GENOMIC DNA]</scope>
    <source>
        <strain evidence="2 3">DSM 46699</strain>
    </source>
</reference>
<dbReference type="EMBL" id="VIWX01000002">
    <property type="protein sequence ID" value="TWF95027.1"/>
    <property type="molecule type" value="Genomic_DNA"/>
</dbReference>
<dbReference type="PANTHER" id="PTHR42870">
    <property type="entry name" value="ACETYL-COA C-ACETYLTRANSFERASE"/>
    <property type="match status" value="1"/>
</dbReference>
<evidence type="ECO:0000259" key="1">
    <source>
        <dbReference type="Pfam" id="PF22691"/>
    </source>
</evidence>
<protein>
    <submittedName>
        <fullName evidence="2">Acetyl-CoA C-acetyltransferase</fullName>
    </submittedName>
</protein>
<name>A0A561U6Q6_9PSEU</name>
<keyword evidence="3" id="KW-1185">Reference proteome</keyword>
<feature type="domain" description="Thiolase C-terminal" evidence="1">
    <location>
        <begin position="247"/>
        <end position="373"/>
    </location>
</feature>